<dbReference type="GO" id="GO:0004674">
    <property type="term" value="F:protein serine/threonine kinase activity"/>
    <property type="evidence" value="ECO:0007669"/>
    <property type="project" value="UniProtKB-KW"/>
</dbReference>
<dbReference type="InterPro" id="IPR000719">
    <property type="entry name" value="Prot_kinase_dom"/>
</dbReference>
<dbReference type="InterPro" id="IPR011009">
    <property type="entry name" value="Kinase-like_dom_sf"/>
</dbReference>
<keyword evidence="1" id="KW-0808">Transferase</keyword>
<dbReference type="Pfam" id="PF00069">
    <property type="entry name" value="Pkinase"/>
    <property type="match status" value="1"/>
</dbReference>
<feature type="region of interest" description="Disordered" evidence="6">
    <location>
        <begin position="296"/>
        <end position="334"/>
    </location>
</feature>
<evidence type="ECO:0000259" key="8">
    <source>
        <dbReference type="PROSITE" id="PS50011"/>
    </source>
</evidence>
<evidence type="ECO:0000313" key="9">
    <source>
        <dbReference type="EMBL" id="QUX20547.1"/>
    </source>
</evidence>
<keyword evidence="3 9" id="KW-0418">Kinase</keyword>
<organism evidence="9 10">
    <name type="scientific">Nocardiopsis changdeensis</name>
    <dbReference type="NCBI Taxonomy" id="2831969"/>
    <lineage>
        <taxon>Bacteria</taxon>
        <taxon>Bacillati</taxon>
        <taxon>Actinomycetota</taxon>
        <taxon>Actinomycetes</taxon>
        <taxon>Streptosporangiales</taxon>
        <taxon>Nocardiopsidaceae</taxon>
        <taxon>Nocardiopsis</taxon>
    </lineage>
</organism>
<feature type="domain" description="Protein kinase" evidence="8">
    <location>
        <begin position="16"/>
        <end position="266"/>
    </location>
</feature>
<dbReference type="PROSITE" id="PS50011">
    <property type="entry name" value="PROTEIN_KINASE_DOM"/>
    <property type="match status" value="1"/>
</dbReference>
<dbReference type="Gene3D" id="3.30.200.20">
    <property type="entry name" value="Phosphorylase Kinase, domain 1"/>
    <property type="match status" value="1"/>
</dbReference>
<evidence type="ECO:0000256" key="2">
    <source>
        <dbReference type="ARBA" id="ARBA00022741"/>
    </source>
</evidence>
<dbReference type="InterPro" id="IPR017441">
    <property type="entry name" value="Protein_kinase_ATP_BS"/>
</dbReference>
<dbReference type="InterPro" id="IPR008271">
    <property type="entry name" value="Ser/Thr_kinase_AS"/>
</dbReference>
<keyword evidence="10" id="KW-1185">Reference proteome</keyword>
<protein>
    <submittedName>
        <fullName evidence="9">Serine/threonine protein kinase</fullName>
    </submittedName>
</protein>
<dbReference type="EMBL" id="CP074133">
    <property type="protein sequence ID" value="QUX20547.1"/>
    <property type="molecule type" value="Genomic_DNA"/>
</dbReference>
<keyword evidence="4 5" id="KW-0067">ATP-binding</keyword>
<evidence type="ECO:0000256" key="3">
    <source>
        <dbReference type="ARBA" id="ARBA00022777"/>
    </source>
</evidence>
<dbReference type="SMART" id="SM00220">
    <property type="entry name" value="S_TKc"/>
    <property type="match status" value="1"/>
</dbReference>
<dbReference type="Gene3D" id="1.10.510.10">
    <property type="entry name" value="Transferase(Phosphotransferase) domain 1"/>
    <property type="match status" value="1"/>
</dbReference>
<dbReference type="SUPFAM" id="SSF56112">
    <property type="entry name" value="Protein kinase-like (PK-like)"/>
    <property type="match status" value="1"/>
</dbReference>
<reference evidence="9 10" key="1">
    <citation type="submission" date="2021-05" db="EMBL/GenBank/DDBJ databases">
        <title>Direct Submission.</title>
        <authorList>
            <person name="Li K."/>
            <person name="Gao J."/>
        </authorList>
    </citation>
    <scope>NUCLEOTIDE SEQUENCE [LARGE SCALE GENOMIC DNA]</scope>
    <source>
        <strain evidence="9 10">Mg02</strain>
    </source>
</reference>
<evidence type="ECO:0000256" key="7">
    <source>
        <dbReference type="SAM" id="Phobius"/>
    </source>
</evidence>
<sequence length="613" mass="63941">MPDPLLPGDPTRTGPYTLHARLGGGGMGQVFLGRSPGGRTVAVKVVRPDLAQDAEFRRRFATEVAAARKVGGFYTAQVVDTDTSATPPWLATAYIPGPTLHRAVADHGPLPVETVAVLGAGLAEGLSAVHAQGVVHRDLKPGNVLLAEDGPRLIDFGIARALDSTSHTRTSTVLGTAAFMSPEQAKTQKVGPASDVFSLGCVLAFAATGRSPFGDGPVHAVVFRVVHEEPDLADLPASLVDLVRACLAKDPESRPGAEEVSAHLAAVGVSRASDTGRWLPPDVTETLARYTLAYTRFEPGQDRDPEGGPAGPAKQMPQATGSDTIKPETPTFWRRLRGVRGVGAGAGEQRDSPKGAGGELVIGNLSPHPVEVAVDGTVLGTAPGFASRAFPVPPGQRSLLVSSEGRGVARRVKVSGGDTAKLAFDVLPGPHPAPEPVEQVVITGGRLSGVGGPALMFGGIVWIASGLLAVTMYATGEAHPSVSGTEMLVAVVVGGLIAGLLGGLLAFFSGPPRLVLSRAGLRPPHLPASEKPFRWDRLEQVSVVGEGEGAQVVVWPRRGWPLETTRTLKDYQGGKVVCRAEEVNAVDPLQAERLRAALRWFAADIWVEQPAAP</sequence>
<dbReference type="PROSITE" id="PS00107">
    <property type="entry name" value="PROTEIN_KINASE_ATP"/>
    <property type="match status" value="1"/>
</dbReference>
<keyword evidence="7" id="KW-0472">Membrane</keyword>
<evidence type="ECO:0000256" key="6">
    <source>
        <dbReference type="SAM" id="MobiDB-lite"/>
    </source>
</evidence>
<accession>A0ABX8BET7</accession>
<keyword evidence="7" id="KW-0812">Transmembrane</keyword>
<evidence type="ECO:0000256" key="1">
    <source>
        <dbReference type="ARBA" id="ARBA00022679"/>
    </source>
</evidence>
<evidence type="ECO:0000313" key="10">
    <source>
        <dbReference type="Proteomes" id="UP000676079"/>
    </source>
</evidence>
<dbReference type="CDD" id="cd14014">
    <property type="entry name" value="STKc_PknB_like"/>
    <property type="match status" value="1"/>
</dbReference>
<dbReference type="Proteomes" id="UP000676079">
    <property type="component" value="Chromosome"/>
</dbReference>
<feature type="transmembrane region" description="Helical" evidence="7">
    <location>
        <begin position="454"/>
        <end position="475"/>
    </location>
</feature>
<name>A0ABX8BET7_9ACTN</name>
<keyword evidence="9" id="KW-0723">Serine/threonine-protein kinase</keyword>
<proteinExistence type="predicted"/>
<evidence type="ECO:0000256" key="5">
    <source>
        <dbReference type="PROSITE-ProRule" id="PRU10141"/>
    </source>
</evidence>
<keyword evidence="2 5" id="KW-0547">Nucleotide-binding</keyword>
<feature type="binding site" evidence="5">
    <location>
        <position position="44"/>
    </location>
    <ligand>
        <name>ATP</name>
        <dbReference type="ChEBI" id="CHEBI:30616"/>
    </ligand>
</feature>
<keyword evidence="7" id="KW-1133">Transmembrane helix</keyword>
<evidence type="ECO:0000256" key="4">
    <source>
        <dbReference type="ARBA" id="ARBA00022840"/>
    </source>
</evidence>
<dbReference type="RefSeq" id="WP_220561743.1">
    <property type="nucleotide sequence ID" value="NZ_CP074133.1"/>
</dbReference>
<dbReference type="PROSITE" id="PS00108">
    <property type="entry name" value="PROTEIN_KINASE_ST"/>
    <property type="match status" value="1"/>
</dbReference>
<gene>
    <name evidence="9" type="ORF">KGD84_18740</name>
</gene>
<feature type="transmembrane region" description="Helical" evidence="7">
    <location>
        <begin position="487"/>
        <end position="508"/>
    </location>
</feature>
<dbReference type="PANTHER" id="PTHR43289">
    <property type="entry name" value="MITOGEN-ACTIVATED PROTEIN KINASE KINASE KINASE 20-RELATED"/>
    <property type="match status" value="1"/>
</dbReference>
<dbReference type="PANTHER" id="PTHR43289:SF34">
    <property type="entry name" value="SERINE_THREONINE-PROTEIN KINASE YBDM-RELATED"/>
    <property type="match status" value="1"/>
</dbReference>